<name>A0ABY7GB74_MYAAR</name>
<organism evidence="3 4">
    <name type="scientific">Mya arenaria</name>
    <name type="common">Soft-shell clam</name>
    <dbReference type="NCBI Taxonomy" id="6604"/>
    <lineage>
        <taxon>Eukaryota</taxon>
        <taxon>Metazoa</taxon>
        <taxon>Spiralia</taxon>
        <taxon>Lophotrochozoa</taxon>
        <taxon>Mollusca</taxon>
        <taxon>Bivalvia</taxon>
        <taxon>Autobranchia</taxon>
        <taxon>Heteroconchia</taxon>
        <taxon>Euheterodonta</taxon>
        <taxon>Imparidentia</taxon>
        <taxon>Neoheterodontei</taxon>
        <taxon>Myida</taxon>
        <taxon>Myoidea</taxon>
        <taxon>Myidae</taxon>
        <taxon>Mya</taxon>
    </lineage>
</organism>
<feature type="coiled-coil region" evidence="1">
    <location>
        <begin position="291"/>
        <end position="325"/>
    </location>
</feature>
<protein>
    <submittedName>
        <fullName evidence="3">Uncharacterized protein</fullName>
    </submittedName>
</protein>
<evidence type="ECO:0000256" key="2">
    <source>
        <dbReference type="SAM" id="SignalP"/>
    </source>
</evidence>
<keyword evidence="4" id="KW-1185">Reference proteome</keyword>
<evidence type="ECO:0000256" key="1">
    <source>
        <dbReference type="SAM" id="Coils"/>
    </source>
</evidence>
<accession>A0ABY7GB74</accession>
<keyword evidence="1" id="KW-0175">Coiled coil</keyword>
<dbReference type="PANTHER" id="PTHR24024">
    <property type="entry name" value="PULMONARY SURFACTANT-ASSOCIATED PROTEIN A"/>
    <property type="match status" value="1"/>
</dbReference>
<sequence>MTFQVILAFSCMILIDSTPADAGQQKRVLLHGNDDLAAALQLLTTEVNHLTTEVTQLTNQNSQLVAKNAAFEEKITQFESKINQQELDIATLTSSPKGGSVYTRWGRSTCPPNGTDLVYSGYTAGNLYSEVGAADYICLTSQPLWGAYDDSQQPMSARIYGTEYQFHEQNFPKLGVEFFGNDLHNHDAPCAVCRTSRDTTVMIPGRNQCYPGWTKEYAGYLVSGASGHPNFKSGTNYACLDSNAQVENGDYQNNNGKLMYMVEAVCGSLRCPPYVQYPDTGQQKRVLLHGNDDLAAALQLLTTEVNQLTTQNNQLVAKITQFETQINQQKLDIATLSSSPKGGSVYTRWGRTTCPANGTDLPLWGVFDDSPQTFSAKIYGTEYQFFEQGYQQAGSEFFGKDLHNHDAPCAVCRTSRETTIMIPGRNQCFEGWTKEYAGYLVSGEWSGSVSGDNYACLDANAEVVTGDYQANMGKLMYTVEAVCGSLRCPPYVQYREITCVAQCTQDGEEARVRLMELISCIQI</sequence>
<dbReference type="Proteomes" id="UP001164746">
    <property type="component" value="Chromosome 17"/>
</dbReference>
<keyword evidence="2" id="KW-0732">Signal</keyword>
<feature type="coiled-coil region" evidence="1">
    <location>
        <begin position="40"/>
        <end position="88"/>
    </location>
</feature>
<evidence type="ECO:0000313" key="4">
    <source>
        <dbReference type="Proteomes" id="UP001164746"/>
    </source>
</evidence>
<dbReference type="InterPro" id="IPR051077">
    <property type="entry name" value="Ca-dependent_lectin"/>
</dbReference>
<reference evidence="3" key="1">
    <citation type="submission" date="2022-11" db="EMBL/GenBank/DDBJ databases">
        <title>Centuries of genome instability and evolution in soft-shell clam transmissible cancer (bioRxiv).</title>
        <authorList>
            <person name="Hart S.F.M."/>
            <person name="Yonemitsu M.A."/>
            <person name="Giersch R.M."/>
            <person name="Beal B.F."/>
            <person name="Arriagada G."/>
            <person name="Davis B.W."/>
            <person name="Ostrander E.A."/>
            <person name="Goff S.P."/>
            <person name="Metzger M.J."/>
        </authorList>
    </citation>
    <scope>NUCLEOTIDE SEQUENCE</scope>
    <source>
        <strain evidence="3">MELC-2E11</strain>
        <tissue evidence="3">Siphon/mantle</tissue>
    </source>
</reference>
<feature type="chain" id="PRO_5046369097" evidence="2">
    <location>
        <begin position="23"/>
        <end position="523"/>
    </location>
</feature>
<dbReference type="EMBL" id="CP111028">
    <property type="protein sequence ID" value="WAR30609.1"/>
    <property type="molecule type" value="Genomic_DNA"/>
</dbReference>
<proteinExistence type="predicted"/>
<dbReference type="PANTHER" id="PTHR24024:SF18">
    <property type="entry name" value="SHORT-CHAIN COLLAGEN C4-LIKE"/>
    <property type="match status" value="1"/>
</dbReference>
<gene>
    <name evidence="3" type="ORF">MAR_033151</name>
</gene>
<evidence type="ECO:0000313" key="3">
    <source>
        <dbReference type="EMBL" id="WAR30609.1"/>
    </source>
</evidence>
<feature type="signal peptide" evidence="2">
    <location>
        <begin position="1"/>
        <end position="22"/>
    </location>
</feature>